<evidence type="ECO:0000313" key="3">
    <source>
        <dbReference type="Proteomes" id="UP001172673"/>
    </source>
</evidence>
<dbReference type="AlphaFoldDB" id="A0AA38WWY3"/>
<accession>A0AA38WWY3</accession>
<proteinExistence type="predicted"/>
<evidence type="ECO:0000313" key="2">
    <source>
        <dbReference type="EMBL" id="KAJ9602683.1"/>
    </source>
</evidence>
<dbReference type="Proteomes" id="UP001172673">
    <property type="component" value="Unassembled WGS sequence"/>
</dbReference>
<keyword evidence="3" id="KW-1185">Reference proteome</keyword>
<gene>
    <name evidence="2" type="ORF">H2200_012877</name>
</gene>
<protein>
    <recommendedName>
        <fullName evidence="4">F-box domain-containing protein</fullName>
    </recommendedName>
</protein>
<evidence type="ECO:0008006" key="4">
    <source>
        <dbReference type="Google" id="ProtNLM"/>
    </source>
</evidence>
<feature type="region of interest" description="Disordered" evidence="1">
    <location>
        <begin position="1"/>
        <end position="31"/>
    </location>
</feature>
<evidence type="ECO:0000256" key="1">
    <source>
        <dbReference type="SAM" id="MobiDB-lite"/>
    </source>
</evidence>
<name>A0AA38WWY3_9EURO</name>
<dbReference type="EMBL" id="JAPDRK010000025">
    <property type="protein sequence ID" value="KAJ9602683.1"/>
    <property type="molecule type" value="Genomic_DNA"/>
</dbReference>
<sequence length="448" mass="50813">MPVFDRMRRKLSRTKSVPNPTDEVENGQEAVHPWKSTSLSLTPSDEHLVSKLAFTPETAIIERAPHHYAPSVATRSSERTVFNNVDSGFLSLPTEMLMILQPYLTLSSEVALRHTCSRFFHLYTTPSFVLTGQELFDFLCMTERDQDPTELDKLVCGKCQLLHTRSSFPSSEIKIESRSRDCKQVWLCPHRQMGYSKTVRTIKAGVDSPFRVETLEPCSRCRNAIRNRSVADRPEKGTSAMDLENPKSESLLISKIGLLQSPSPLYNSRTSAGSGVYKEVFQVKDVVGALQALDFRLCPHLKLGDPYILSRFCRACINTQRLPPGVKGPTCINEAKKDYGERQAGAKCKGTCFTRGCKTQFMFQARESLSPDASGRRQVWLIIVVFRWLGPLLTDDRTAAWTDHAIDHQERKAMRTKWAEWEKANRAGRQCMPNWDICLLHPEDSNLR</sequence>
<organism evidence="2 3">
    <name type="scientific">Cladophialophora chaetospira</name>
    <dbReference type="NCBI Taxonomy" id="386627"/>
    <lineage>
        <taxon>Eukaryota</taxon>
        <taxon>Fungi</taxon>
        <taxon>Dikarya</taxon>
        <taxon>Ascomycota</taxon>
        <taxon>Pezizomycotina</taxon>
        <taxon>Eurotiomycetes</taxon>
        <taxon>Chaetothyriomycetidae</taxon>
        <taxon>Chaetothyriales</taxon>
        <taxon>Herpotrichiellaceae</taxon>
        <taxon>Cladophialophora</taxon>
    </lineage>
</organism>
<reference evidence="2" key="1">
    <citation type="submission" date="2022-10" db="EMBL/GenBank/DDBJ databases">
        <title>Culturing micro-colonial fungi from biological soil crusts in the Mojave desert and describing Neophaeococcomyces mojavensis, and introducing the new genera and species Taxawa tesnikishii.</title>
        <authorList>
            <person name="Kurbessoian T."/>
            <person name="Stajich J.E."/>
        </authorList>
    </citation>
    <scope>NUCLEOTIDE SEQUENCE</scope>
    <source>
        <strain evidence="2">TK_41</strain>
    </source>
</reference>
<comment type="caution">
    <text evidence="2">The sequence shown here is derived from an EMBL/GenBank/DDBJ whole genome shotgun (WGS) entry which is preliminary data.</text>
</comment>